<name>A0A6C1B4B4_9RHOO</name>
<dbReference type="Pfam" id="PF06099">
    <property type="entry name" value="Phenol_hyd_sub"/>
    <property type="match status" value="1"/>
</dbReference>
<evidence type="ECO:0000313" key="1">
    <source>
        <dbReference type="EMBL" id="QID17628.1"/>
    </source>
</evidence>
<evidence type="ECO:0000313" key="2">
    <source>
        <dbReference type="Proteomes" id="UP000501991"/>
    </source>
</evidence>
<proteinExistence type="predicted"/>
<dbReference type="Proteomes" id="UP000501991">
    <property type="component" value="Chromosome"/>
</dbReference>
<reference evidence="1 2" key="1">
    <citation type="submission" date="2020-02" db="EMBL/GenBank/DDBJ databases">
        <title>Nitrogenibacter mangrovi gen. nov., sp. nov. isolated from mangrove sediment, a denitrifying betaproteobacterium.</title>
        <authorList>
            <person name="Liao H."/>
            <person name="Tian Y."/>
        </authorList>
    </citation>
    <scope>NUCLEOTIDE SEQUENCE [LARGE SCALE GENOMIC DNA]</scope>
    <source>
        <strain evidence="1 2">M9-3-2</strain>
    </source>
</reference>
<dbReference type="KEGG" id="azq:G3580_08205"/>
<protein>
    <submittedName>
        <fullName evidence="1">Phenol hydroxylase</fullName>
    </submittedName>
</protein>
<dbReference type="PIRSF" id="PIRSF000039">
    <property type="entry name" value="Phenol_monooxy_K"/>
    <property type="match status" value="1"/>
</dbReference>
<gene>
    <name evidence="1" type="ORF">G3580_08205</name>
</gene>
<dbReference type="InterPro" id="IPR010353">
    <property type="entry name" value="DmpK"/>
</dbReference>
<organism evidence="1 2">
    <name type="scientific">Nitrogeniibacter mangrovi</name>
    <dbReference type="NCBI Taxonomy" id="2016596"/>
    <lineage>
        <taxon>Bacteria</taxon>
        <taxon>Pseudomonadati</taxon>
        <taxon>Pseudomonadota</taxon>
        <taxon>Betaproteobacteria</taxon>
        <taxon>Rhodocyclales</taxon>
        <taxon>Zoogloeaceae</taxon>
        <taxon>Nitrogeniibacter</taxon>
    </lineage>
</organism>
<dbReference type="EMBL" id="CP048836">
    <property type="protein sequence ID" value="QID17628.1"/>
    <property type="molecule type" value="Genomic_DNA"/>
</dbReference>
<accession>A0A6C1B4B4</accession>
<keyword evidence="2" id="KW-1185">Reference proteome</keyword>
<sequence>MASETPRVDVTRKFVRLVERRDDGLVEFEFSIGLPELYVEMLLPADAYEAFCETNKVEFLEGPRPLEDTGADWEWRLRNAAQERFRSTD</sequence>
<dbReference type="AlphaFoldDB" id="A0A6C1B4B4"/>